<evidence type="ECO:0000259" key="3">
    <source>
        <dbReference type="PROSITE" id="PS50835"/>
    </source>
</evidence>
<feature type="compositionally biased region" description="Polar residues" evidence="1">
    <location>
        <begin position="1236"/>
        <end position="1270"/>
    </location>
</feature>
<evidence type="ECO:0000256" key="1">
    <source>
        <dbReference type="SAM" id="MobiDB-lite"/>
    </source>
</evidence>
<feature type="region of interest" description="Disordered" evidence="1">
    <location>
        <begin position="1151"/>
        <end position="1204"/>
    </location>
</feature>
<dbReference type="SMART" id="SM00409">
    <property type="entry name" value="IG"/>
    <property type="match status" value="3"/>
</dbReference>
<feature type="domain" description="Ig-like" evidence="3">
    <location>
        <begin position="4"/>
        <end position="162"/>
    </location>
</feature>
<evidence type="ECO:0000256" key="2">
    <source>
        <dbReference type="SAM" id="Phobius"/>
    </source>
</evidence>
<dbReference type="PANTHER" id="PTHR23278">
    <property type="entry name" value="SIDESTEP PROTEIN"/>
    <property type="match status" value="1"/>
</dbReference>
<gene>
    <name evidence="4" type="ORF">DERF_002065</name>
</gene>
<feature type="domain" description="Ig-like" evidence="3">
    <location>
        <begin position="172"/>
        <end position="285"/>
    </location>
</feature>
<feature type="region of interest" description="Disordered" evidence="1">
    <location>
        <begin position="1422"/>
        <end position="1449"/>
    </location>
</feature>
<comment type="caution">
    <text evidence="4">The sequence shown here is derived from an EMBL/GenBank/DDBJ whole genome shotgun (WGS) entry which is preliminary data.</text>
</comment>
<dbReference type="CDD" id="cd00096">
    <property type="entry name" value="Ig"/>
    <property type="match status" value="1"/>
</dbReference>
<dbReference type="InterPro" id="IPR003598">
    <property type="entry name" value="Ig_sub2"/>
</dbReference>
<feature type="compositionally biased region" description="Low complexity" evidence="1">
    <location>
        <begin position="553"/>
        <end position="573"/>
    </location>
</feature>
<dbReference type="EMBL" id="ASGP02000001">
    <property type="protein sequence ID" value="KAH9528094.1"/>
    <property type="molecule type" value="Genomic_DNA"/>
</dbReference>
<dbReference type="SMART" id="SM00408">
    <property type="entry name" value="IGc2"/>
    <property type="match status" value="3"/>
</dbReference>
<feature type="region of interest" description="Disordered" evidence="1">
    <location>
        <begin position="550"/>
        <end position="573"/>
    </location>
</feature>
<accession>A0A922IAU2</accession>
<dbReference type="PROSITE" id="PS50835">
    <property type="entry name" value="IG_LIKE"/>
    <property type="match status" value="4"/>
</dbReference>
<feature type="region of interest" description="Disordered" evidence="1">
    <location>
        <begin position="88"/>
        <end position="109"/>
    </location>
</feature>
<evidence type="ECO:0000313" key="4">
    <source>
        <dbReference type="EMBL" id="KAH9528094.1"/>
    </source>
</evidence>
<proteinExistence type="predicted"/>
<reference evidence="4" key="1">
    <citation type="submission" date="2013-05" db="EMBL/GenBank/DDBJ databases">
        <authorList>
            <person name="Yim A.K.Y."/>
            <person name="Chan T.F."/>
            <person name="Ji K.M."/>
            <person name="Liu X.Y."/>
            <person name="Zhou J.W."/>
            <person name="Li R.Q."/>
            <person name="Yang K.Y."/>
            <person name="Li J."/>
            <person name="Li M."/>
            <person name="Law P.T.W."/>
            <person name="Wu Y.L."/>
            <person name="Cai Z.L."/>
            <person name="Qin H."/>
            <person name="Bao Y."/>
            <person name="Leung R.K.K."/>
            <person name="Ng P.K.S."/>
            <person name="Zou J."/>
            <person name="Zhong X.J."/>
            <person name="Ran P.X."/>
            <person name="Zhong N.S."/>
            <person name="Liu Z.G."/>
            <person name="Tsui S.K.W."/>
        </authorList>
    </citation>
    <scope>NUCLEOTIDE SEQUENCE</scope>
    <source>
        <strain evidence="4">Derf</strain>
        <tissue evidence="4">Whole organism</tissue>
    </source>
</reference>
<feature type="transmembrane region" description="Helical" evidence="2">
    <location>
        <begin position="1098"/>
        <end position="1117"/>
    </location>
</feature>
<dbReference type="InterPro" id="IPR003599">
    <property type="entry name" value="Ig_sub"/>
</dbReference>
<dbReference type="PANTHER" id="PTHR23278:SF19">
    <property type="entry name" value="OBSCURIN"/>
    <property type="match status" value="1"/>
</dbReference>
<dbReference type="InterPro" id="IPR036179">
    <property type="entry name" value="Ig-like_dom_sf"/>
</dbReference>
<keyword evidence="2" id="KW-0812">Transmembrane</keyword>
<sequence>MFNPIHSERLMKITAILNQDAFIPCETRSSLIDWNLFHNQPDQTDRLIKRIRYRDSFGRINLILWYRDGVSVPFYTVDARALGDLLNNNEDVNDDDDDNDGGEESIDHSMLTNPAVRHITNDSRMVLDLNKMTPLLRIKNVTEHDEGLYHCRVEYSNHRTFSTEIRLNIIGPPVSIQITDSEGNQLEGIIGPYNEFQNITLICKVFGGNPKPNVIWFRKQRLYEEIVDDSYESYTLENSTINGTVRIAVVNVLNLRRLDRNDYMASYLCRASTRFYYRPMIASITIDMNCNNNNNNNRRWILFFFSRFSFDLMPLTVRIFMSRYHQQISLSAATQPVRAGTIVEYGCRTEGSKPNANIEWFLDDQRIIVTLRTSSTVSNSVDNELPIQKTESYQWLPTSFNNCIVNDDNIVLLSNDNSNWQLPINEQINYPNDLLSQQQRQTHRRQCKFLSIIETHKTNSTLSIIRFIPNFSDNNRILSCQASNPFIAMADNNNNFIANNSFSGRNFNNNNNSNNNNNPNKSNNRITDKITLNIQYGPIVTIGIGLPIDDQQQKQQQQQQPENNSENNNNNNYNYNYNINDLSLIQFERNVNVDDVEQPEQKILTITEDLLSLELNCHIKANPWIDQVLWYLNDTVINVVDDYEQKFESLSSSIHDLSSNIAITSKHFDLFNHNQTLLLKTINRFHHYGYYRCKAVNSINESFSEIIKLNVAYAPKCLNPETQFLIVRRNVGTIIVDCQVDSEPSVNVTYKWLLSSSQLSKSVEEVETKINDDDDEFNEMSDIENNGHKKHHQISAMETIITVNDSSLLDVIIAVNQYFDDNHRHYNGHQFVHKDEYDDRDSNMNEPMMDSYSTLLLQCQAQNMIGPPQKVQSCMFRLDKSSDLSSDNEPKALVECIPGNDGSLSSSSSGQSFHLIGLLSNTRWQKFWNDSLQSENDSSKKSLSMLRSLILAIESMAKNSDIDDDEQMEEIKIENQDSDIIGQQHRIIIETEKILLYTLKELIHDDNHYYESVDQQQTVRFQFDSNFNPDNNIDIIIYSTNSIDISEPLIYLNVNFNHPVDDDGSEATNIVVIGSGNQSTSSIVINNRKNWAYLRFKGLIVIIVLLVIIAIGCAWLRRFLSTTSVNNDTLGTHPHHPSVLLALKQRRRRKQNVRDEKTKNLNQQTTVLDEKSNHEELISSAEVHNDRHENNRQQQSIDADQQNEPDEIIRLDEDDDADKVIEQQQNRISSKHDPNESTIRTEQQQQTSYCWPSRSSKNINHDQTNQPKNIDSTLSSLSFSLSSLLESVSTKQNQTILDPVEPTSLETTILIIMKPIRECLAIIKRCLNRSMRNGSHYGAYNLSTTTTHDNFFVNFDDYDDDGQQVEASCIDDHKWRNNHNNQTLTDYRCVQQENEKQFTNCNDDDDHNDLIDTNIIVAELSSNSSSSSSSSSGSNDITNSNINGSNRNAIGLSFNKRMIRQESNRTTATKTRLTKLLNRLHITKQPSTSTSNQHHHEYDPKTYRTTTTYSFLPAAIMANNDTTNDNVAETTKNVQLLYVSQKNLY</sequence>
<keyword evidence="5" id="KW-1185">Reference proteome</keyword>
<keyword evidence="2" id="KW-1133">Transmembrane helix</keyword>
<feature type="region of interest" description="Disordered" evidence="1">
    <location>
        <begin position="1224"/>
        <end position="1270"/>
    </location>
</feature>
<feature type="domain" description="Ig-like" evidence="3">
    <location>
        <begin position="599"/>
        <end position="704"/>
    </location>
</feature>
<dbReference type="Proteomes" id="UP000790347">
    <property type="component" value="Unassembled WGS sequence"/>
</dbReference>
<feature type="compositionally biased region" description="Acidic residues" evidence="1">
    <location>
        <begin position="91"/>
        <end position="104"/>
    </location>
</feature>
<dbReference type="Gene3D" id="2.60.40.10">
    <property type="entry name" value="Immunoglobulins"/>
    <property type="match status" value="4"/>
</dbReference>
<dbReference type="InterPro" id="IPR013783">
    <property type="entry name" value="Ig-like_fold"/>
</dbReference>
<dbReference type="InterPro" id="IPR007110">
    <property type="entry name" value="Ig-like_dom"/>
</dbReference>
<feature type="compositionally biased region" description="Basic and acidic residues" evidence="1">
    <location>
        <begin position="1168"/>
        <end position="1191"/>
    </location>
</feature>
<protein>
    <recommendedName>
        <fullName evidence="3">Ig-like domain-containing protein</fullName>
    </recommendedName>
</protein>
<organism evidence="4 5">
    <name type="scientific">Dermatophagoides farinae</name>
    <name type="common">American house dust mite</name>
    <dbReference type="NCBI Taxonomy" id="6954"/>
    <lineage>
        <taxon>Eukaryota</taxon>
        <taxon>Metazoa</taxon>
        <taxon>Ecdysozoa</taxon>
        <taxon>Arthropoda</taxon>
        <taxon>Chelicerata</taxon>
        <taxon>Arachnida</taxon>
        <taxon>Acari</taxon>
        <taxon>Acariformes</taxon>
        <taxon>Sarcoptiformes</taxon>
        <taxon>Astigmata</taxon>
        <taxon>Psoroptidia</taxon>
        <taxon>Analgoidea</taxon>
        <taxon>Pyroglyphidae</taxon>
        <taxon>Dermatophagoidinae</taxon>
        <taxon>Dermatophagoides</taxon>
    </lineage>
</organism>
<reference evidence="4" key="2">
    <citation type="journal article" date="2022" name="Res Sq">
        <title>Comparative Genomics Reveals Insights into the Divergent Evolution of Astigmatic Mites and Household Pest Adaptations.</title>
        <authorList>
            <person name="Xiong Q."/>
            <person name="Wan A.T.-Y."/>
            <person name="Liu X.-Y."/>
            <person name="Fung C.S.-H."/>
            <person name="Xiao X."/>
            <person name="Malainual N."/>
            <person name="Hou J."/>
            <person name="Wang L."/>
            <person name="Wang M."/>
            <person name="Yang K."/>
            <person name="Cui Y."/>
            <person name="Leung E."/>
            <person name="Nong W."/>
            <person name="Shin S.-K."/>
            <person name="Au S."/>
            <person name="Jeong K.Y."/>
            <person name="Chew F.T."/>
            <person name="Hui J."/>
            <person name="Leung T.F."/>
            <person name="Tungtrongchitr A."/>
            <person name="Zhong N."/>
            <person name="Liu Z."/>
            <person name="Tsui S."/>
        </authorList>
    </citation>
    <scope>NUCLEOTIDE SEQUENCE</scope>
    <source>
        <strain evidence="4">Derf</strain>
        <tissue evidence="4">Whole organism</tissue>
    </source>
</reference>
<dbReference type="SUPFAM" id="SSF48726">
    <property type="entry name" value="Immunoglobulin"/>
    <property type="match status" value="3"/>
</dbReference>
<dbReference type="PROSITE" id="PS50231">
    <property type="entry name" value="RICIN_B_LECTIN"/>
    <property type="match status" value="1"/>
</dbReference>
<keyword evidence="2" id="KW-0472">Membrane</keyword>
<feature type="compositionally biased region" description="Low complexity" evidence="1">
    <location>
        <begin position="1422"/>
        <end position="1446"/>
    </location>
</feature>
<name>A0A922IAU2_DERFA</name>
<evidence type="ECO:0000313" key="5">
    <source>
        <dbReference type="Proteomes" id="UP000790347"/>
    </source>
</evidence>
<feature type="domain" description="Ig-like" evidence="3">
    <location>
        <begin position="314"/>
        <end position="414"/>
    </location>
</feature>